<feature type="domain" description="PAS" evidence="4">
    <location>
        <begin position="374"/>
        <end position="419"/>
    </location>
</feature>
<feature type="domain" description="PAC" evidence="5">
    <location>
        <begin position="569"/>
        <end position="621"/>
    </location>
</feature>
<dbReference type="SMART" id="SM00471">
    <property type="entry name" value="HDc"/>
    <property type="match status" value="1"/>
</dbReference>
<feature type="signal peptide" evidence="3">
    <location>
        <begin position="1"/>
        <end position="24"/>
    </location>
</feature>
<dbReference type="CDD" id="cd00130">
    <property type="entry name" value="PAS"/>
    <property type="match status" value="4"/>
</dbReference>
<dbReference type="Gene3D" id="3.30.450.40">
    <property type="match status" value="2"/>
</dbReference>
<keyword evidence="1" id="KW-0175">Coiled coil</keyword>
<feature type="domain" description="PAC" evidence="5">
    <location>
        <begin position="874"/>
        <end position="926"/>
    </location>
</feature>
<dbReference type="FunFam" id="3.30.450.20:FF:000088">
    <property type="entry name" value="Sensory transduction histidine kinase"/>
    <property type="match status" value="1"/>
</dbReference>
<evidence type="ECO:0000313" key="8">
    <source>
        <dbReference type="Proteomes" id="UP000305881"/>
    </source>
</evidence>
<dbReference type="InterPro" id="IPR000700">
    <property type="entry name" value="PAS-assoc_C"/>
</dbReference>
<dbReference type="SMART" id="SM00086">
    <property type="entry name" value="PAC"/>
    <property type="match status" value="3"/>
</dbReference>
<feature type="domain" description="HD-GYP" evidence="6">
    <location>
        <begin position="1236"/>
        <end position="1427"/>
    </location>
</feature>
<dbReference type="PROSITE" id="PS51832">
    <property type="entry name" value="HD_GYP"/>
    <property type="match status" value="1"/>
</dbReference>
<protein>
    <submittedName>
        <fullName evidence="7">PAS domain S-box protein</fullName>
    </submittedName>
</protein>
<dbReference type="Proteomes" id="UP000305881">
    <property type="component" value="Chromosome"/>
</dbReference>
<dbReference type="Pfam" id="PF01590">
    <property type="entry name" value="GAF"/>
    <property type="match status" value="1"/>
</dbReference>
<feature type="chain" id="PRO_5020432988" evidence="3">
    <location>
        <begin position="25"/>
        <end position="1427"/>
    </location>
</feature>
<dbReference type="InterPro" id="IPR013655">
    <property type="entry name" value="PAS_fold_3"/>
</dbReference>
<dbReference type="EMBL" id="CP035467">
    <property type="protein sequence ID" value="QCW82457.1"/>
    <property type="molecule type" value="Genomic_DNA"/>
</dbReference>
<reference evidence="8" key="1">
    <citation type="journal article" date="2019" name="J. Bacteriol.">
        <title>A Mutagenic Screen Identifies a TonB-Dependent Receptor Required for the Lanthanide Metal Switch in the Type I Methanotroph 'Methylotuvimicrobium buryatense' 5GB1C.</title>
        <authorList>
            <person name="Groom J.D."/>
            <person name="Ford S.M."/>
            <person name="Pesesky M.W."/>
            <person name="Lidstrom M.E."/>
        </authorList>
    </citation>
    <scope>NUCLEOTIDE SEQUENCE [LARGE SCALE GENOMIC DNA]</scope>
    <source>
        <strain evidence="8">5GB1C</strain>
    </source>
</reference>
<dbReference type="InterPro" id="IPR003018">
    <property type="entry name" value="GAF"/>
</dbReference>
<keyword evidence="8" id="KW-1185">Reference proteome</keyword>
<proteinExistence type="predicted"/>
<dbReference type="STRING" id="675511.GCA_000341735_01127"/>
<dbReference type="Pfam" id="PF13185">
    <property type="entry name" value="GAF_2"/>
    <property type="match status" value="1"/>
</dbReference>
<dbReference type="InterPro" id="IPR035965">
    <property type="entry name" value="PAS-like_dom_sf"/>
</dbReference>
<evidence type="ECO:0000256" key="1">
    <source>
        <dbReference type="SAM" id="Coils"/>
    </source>
</evidence>
<dbReference type="RefSeq" id="WP_017839717.1">
    <property type="nucleotide sequence ID" value="NZ_CP035467.1"/>
</dbReference>
<dbReference type="NCBIfam" id="TIGR00229">
    <property type="entry name" value="sensory_box"/>
    <property type="match status" value="3"/>
</dbReference>
<evidence type="ECO:0000256" key="2">
    <source>
        <dbReference type="SAM" id="Phobius"/>
    </source>
</evidence>
<dbReference type="SUPFAM" id="SSF109604">
    <property type="entry name" value="HD-domain/PDEase-like"/>
    <property type="match status" value="1"/>
</dbReference>
<dbReference type="KEGG" id="mbur:EQU24_09550"/>
<feature type="coiled-coil region" evidence="1">
    <location>
        <begin position="1094"/>
        <end position="1121"/>
    </location>
</feature>
<dbReference type="Gene3D" id="1.10.3210.10">
    <property type="entry name" value="Hypothetical protein af1432"/>
    <property type="match status" value="1"/>
</dbReference>
<dbReference type="SUPFAM" id="SSF53850">
    <property type="entry name" value="Periplasmic binding protein-like II"/>
    <property type="match status" value="1"/>
</dbReference>
<dbReference type="PANTHER" id="PTHR43155">
    <property type="entry name" value="CYCLIC DI-GMP PHOSPHODIESTERASE PA4108-RELATED"/>
    <property type="match status" value="1"/>
</dbReference>
<dbReference type="OrthoDB" id="9802066at2"/>
<dbReference type="GO" id="GO:0008081">
    <property type="term" value="F:phosphoric diester hydrolase activity"/>
    <property type="evidence" value="ECO:0007669"/>
    <property type="project" value="UniProtKB-ARBA"/>
</dbReference>
<keyword evidence="3" id="KW-0732">Signal</keyword>
<keyword evidence="2" id="KW-0812">Transmembrane</keyword>
<dbReference type="Pfam" id="PF08447">
    <property type="entry name" value="PAS_3"/>
    <property type="match status" value="1"/>
</dbReference>
<dbReference type="SMART" id="SM00065">
    <property type="entry name" value="GAF"/>
    <property type="match status" value="2"/>
</dbReference>
<dbReference type="Gene3D" id="3.30.450.20">
    <property type="entry name" value="PAS domain"/>
    <property type="match status" value="4"/>
</dbReference>
<organism evidence="7 8">
    <name type="scientific">Methylotuvimicrobium buryatense</name>
    <name type="common">Methylomicrobium buryatense</name>
    <dbReference type="NCBI Taxonomy" id="95641"/>
    <lineage>
        <taxon>Bacteria</taxon>
        <taxon>Pseudomonadati</taxon>
        <taxon>Pseudomonadota</taxon>
        <taxon>Gammaproteobacteria</taxon>
        <taxon>Methylococcales</taxon>
        <taxon>Methylococcaceae</taxon>
        <taxon>Methylotuvimicrobium</taxon>
    </lineage>
</organism>
<dbReference type="Gene3D" id="3.40.190.10">
    <property type="entry name" value="Periplasmic binding protein-like II"/>
    <property type="match status" value="2"/>
</dbReference>
<dbReference type="Pfam" id="PF12974">
    <property type="entry name" value="Phosphonate-bd"/>
    <property type="match status" value="1"/>
</dbReference>
<dbReference type="SMART" id="SM00091">
    <property type="entry name" value="PAS"/>
    <property type="match status" value="4"/>
</dbReference>
<dbReference type="InterPro" id="IPR000014">
    <property type="entry name" value="PAS"/>
</dbReference>
<feature type="domain" description="PAS" evidence="4">
    <location>
        <begin position="826"/>
        <end position="871"/>
    </location>
</feature>
<feature type="domain" description="PAC" evidence="5">
    <location>
        <begin position="1179"/>
        <end position="1231"/>
    </location>
</feature>
<dbReference type="Pfam" id="PF13487">
    <property type="entry name" value="HD_5"/>
    <property type="match status" value="1"/>
</dbReference>
<dbReference type="SUPFAM" id="SSF55781">
    <property type="entry name" value="GAF domain-like"/>
    <property type="match status" value="2"/>
</dbReference>
<dbReference type="InterPro" id="IPR029016">
    <property type="entry name" value="GAF-like_dom_sf"/>
</dbReference>
<dbReference type="PROSITE" id="PS50113">
    <property type="entry name" value="PAC"/>
    <property type="match status" value="3"/>
</dbReference>
<feature type="domain" description="PAS" evidence="4">
    <location>
        <begin position="490"/>
        <end position="531"/>
    </location>
</feature>
<dbReference type="SUPFAM" id="SSF55785">
    <property type="entry name" value="PYP-like sensor domain (PAS domain)"/>
    <property type="match status" value="4"/>
</dbReference>
<feature type="transmembrane region" description="Helical" evidence="2">
    <location>
        <begin position="311"/>
        <end position="333"/>
    </location>
</feature>
<sequence>MLLLRLIILFLSSMLLLRPASVVADDTVRIGVLANRGKDRALAEWLPTAEYLTSEISSRNFSIVPLDFNEIDKAVASGAVDFFVANSGIYVDFEVRYGAGRIATMRKRNGGRGNTFFSGVIFARADRDDINTIADLNGKRFAAVSQSSLGGYLAARREMQAQGVMPEKHTRLSFLNTHDATVRAVLDGVVDAGTARSDTLEHMHKEGEIDLNELKIINPIQHENFSYLSSTRLYPEWPFAKLADTPESLSLEVASALMLMSNDSSAAQAAGITGWTVAYNYRPVHDLLRELRLSPYEGVGRIGFEDFLRHYWHWLLLSILTPLVLSLVVVYFIRLNGRLRKTEIELIDARDYLADRVRERTAELEESRRRLERISKDWNDAFDAIGDPIFIHDAAMRIVRANPAYCDRAGMTLDQVIGRLYFELFPKLNEPMPACRNFPEDSFAKANELQLPNGDIFVSRSFGIMHADRSVKSAIHILEDVTELRKTEARRRILNRALEQAGEGIMILDCERRVIFCNPSLRALLGCDSHEPECNKRLFNKGDCLLVTAYFMSQLQALFDKAERDGEDFSAEMELNVPNGLGLPVFITVAGILNDNDEREGFVLTVLDLSEVKRAEQALTYRIGLEALIAEIASNLSNARPEQVNEVVLKTLTQLGRFLDVDRVYIFDYDDTEDIFGHTHEWCAEGIEPEIDSLSKFTVESFPWLFGELMSGRSVKIEDVNRLPSVAILEREEFKRENILSLLSEPFNYGGVFSGFIGVDSVKRLRRWNEEEERLLQTVGEMIVNTLRRIKTMIHLQISETNLAAAQHIAHLGSWEWNIVTDELSWSDEVYRMFGFKPQQFVATYRRFLESISPKDRDFVADAVQNAFSRGDEYELDHRIRRADGVERVLHEIGEVIVNDAGEPIRMIGTVQDVTELRQAESEMHRLNRALRTLSLCNTTLVHAQQEQTLMNDICRILIDSGGYRFAWVGYAEHDDRKTIRPMAFAGGDIDLITSAELSWADDASGRNPAAYAIRNKETFILKDIVNNAHDFAPAWREAALAQGYASVVALPLISDDETLGAITLDSAEPDAFDQAELRLLEEMAGDLAFGIRALRIRQEREHAESVLKVAENRYEELYENAPNAYVSVAPKNGVLLQFNQSLCEMLGYDRAILETNTIFDLFGETEVGKLFAGEQSIRDIELNMRRADGRGLWVSLSIDPIKDETGCVAEYRASIIDISVRKHAEEEQQRFAEKLQGSLIQTIRAIAMTIEKRDPYTAGHQERVAELAVQIGRRMGFDAYRLEGLRLGATIHDIGKIAVPIEILNRPGKLEPILFTIIKSHPSIGYEIVKGIEFPWPIAEMVVQHHERLDGTGYPHGLKGDEILMESRILAVSDVVEAMASHRPYRAALGVQAALNEIERGKGSIYDASVVKFCREVLEDGGTLWQ</sequence>
<gene>
    <name evidence="7" type="ORF">EQU24_09550</name>
</gene>
<keyword evidence="2" id="KW-0472">Membrane</keyword>
<dbReference type="InterPro" id="IPR013656">
    <property type="entry name" value="PAS_4"/>
</dbReference>
<evidence type="ECO:0000259" key="5">
    <source>
        <dbReference type="PROSITE" id="PS50113"/>
    </source>
</evidence>
<dbReference type="InterPro" id="IPR001610">
    <property type="entry name" value="PAC"/>
</dbReference>
<dbReference type="Pfam" id="PF08448">
    <property type="entry name" value="PAS_4"/>
    <property type="match status" value="1"/>
</dbReference>
<dbReference type="CDD" id="cd00077">
    <property type="entry name" value="HDc"/>
    <property type="match status" value="1"/>
</dbReference>
<evidence type="ECO:0000256" key="3">
    <source>
        <dbReference type="SAM" id="SignalP"/>
    </source>
</evidence>
<name>A0A4P9UMQ3_METBY</name>
<dbReference type="Pfam" id="PF13426">
    <property type="entry name" value="PAS_9"/>
    <property type="match status" value="2"/>
</dbReference>
<keyword evidence="2" id="KW-1133">Transmembrane helix</keyword>
<dbReference type="InterPro" id="IPR037522">
    <property type="entry name" value="HD_GYP_dom"/>
</dbReference>
<evidence type="ECO:0000259" key="4">
    <source>
        <dbReference type="PROSITE" id="PS50112"/>
    </source>
</evidence>
<dbReference type="PANTHER" id="PTHR43155:SF2">
    <property type="entry name" value="CYCLIC DI-GMP PHOSPHODIESTERASE PA4108"/>
    <property type="match status" value="1"/>
</dbReference>
<evidence type="ECO:0000313" key="7">
    <source>
        <dbReference type="EMBL" id="QCW82457.1"/>
    </source>
</evidence>
<accession>A0A4P9UMQ3</accession>
<dbReference type="Gene3D" id="2.10.70.100">
    <property type="match status" value="1"/>
</dbReference>
<evidence type="ECO:0000259" key="6">
    <source>
        <dbReference type="PROSITE" id="PS51832"/>
    </source>
</evidence>
<dbReference type="InterPro" id="IPR003607">
    <property type="entry name" value="HD/PDEase_dom"/>
</dbReference>
<dbReference type="PROSITE" id="PS50112">
    <property type="entry name" value="PAS"/>
    <property type="match status" value="3"/>
</dbReference>